<organism evidence="3 4">
    <name type="scientific">Flavobacterium frigoris</name>
    <dbReference type="NCBI Taxonomy" id="229204"/>
    <lineage>
        <taxon>Bacteria</taxon>
        <taxon>Pseudomonadati</taxon>
        <taxon>Bacteroidota</taxon>
        <taxon>Flavobacteriia</taxon>
        <taxon>Flavobacteriales</taxon>
        <taxon>Flavobacteriaceae</taxon>
        <taxon>Flavobacterium</taxon>
    </lineage>
</organism>
<evidence type="ECO:0000256" key="1">
    <source>
        <dbReference type="PROSITE-ProRule" id="PRU00169"/>
    </source>
</evidence>
<feature type="modified residue" description="4-aspartylphosphate" evidence="1">
    <location>
        <position position="64"/>
    </location>
</feature>
<proteinExistence type="predicted"/>
<feature type="domain" description="Response regulatory" evidence="2">
    <location>
        <begin position="5"/>
        <end position="136"/>
    </location>
</feature>
<accession>A0A1H9FW70</accession>
<dbReference type="InterPro" id="IPR001789">
    <property type="entry name" value="Sig_transdc_resp-reg_receiver"/>
</dbReference>
<dbReference type="OrthoDB" id="651456at2"/>
<keyword evidence="4" id="KW-1185">Reference proteome</keyword>
<evidence type="ECO:0000313" key="3">
    <source>
        <dbReference type="EMBL" id="SEQ42141.1"/>
    </source>
</evidence>
<dbReference type="GO" id="GO:0000160">
    <property type="term" value="P:phosphorelay signal transduction system"/>
    <property type="evidence" value="ECO:0007669"/>
    <property type="project" value="InterPro"/>
</dbReference>
<dbReference type="InterPro" id="IPR058245">
    <property type="entry name" value="NreC/VraR/RcsB-like_REC"/>
</dbReference>
<dbReference type="CDD" id="cd17535">
    <property type="entry name" value="REC_NarL-like"/>
    <property type="match status" value="1"/>
</dbReference>
<dbReference type="SMART" id="SM00448">
    <property type="entry name" value="REC"/>
    <property type="match status" value="1"/>
</dbReference>
<reference evidence="4" key="1">
    <citation type="submission" date="2016-10" db="EMBL/GenBank/DDBJ databases">
        <authorList>
            <person name="Varghese N."/>
            <person name="Submissions S."/>
        </authorList>
    </citation>
    <scope>NUCLEOTIDE SEQUENCE [LARGE SCALE GENOMIC DNA]</scope>
    <source>
        <strain evidence="4">DSM 15719</strain>
    </source>
</reference>
<dbReference type="EMBL" id="FOFZ01000002">
    <property type="protein sequence ID" value="SEQ42141.1"/>
    <property type="molecule type" value="Genomic_DNA"/>
</dbReference>
<dbReference type="InterPro" id="IPR011006">
    <property type="entry name" value="CheY-like_superfamily"/>
</dbReference>
<dbReference type="Gene3D" id="3.40.50.2300">
    <property type="match status" value="1"/>
</dbReference>
<evidence type="ECO:0000313" key="4">
    <source>
        <dbReference type="Proteomes" id="UP000183658"/>
    </source>
</evidence>
<gene>
    <name evidence="3" type="ORF">SAMN05444355_102312</name>
</gene>
<dbReference type="RefSeq" id="WP_083380344.1">
    <property type="nucleotide sequence ID" value="NZ_CBCRVS010000001.1"/>
</dbReference>
<dbReference type="Pfam" id="PF00072">
    <property type="entry name" value="Response_reg"/>
    <property type="match status" value="1"/>
</dbReference>
<evidence type="ECO:0000259" key="2">
    <source>
        <dbReference type="PROSITE" id="PS50110"/>
    </source>
</evidence>
<protein>
    <submittedName>
        <fullName evidence="3">DNA-binding response regulator, NarL/FixJ family, contains REC and HTH domains</fullName>
    </submittedName>
</protein>
<dbReference type="GO" id="GO:0003677">
    <property type="term" value="F:DNA binding"/>
    <property type="evidence" value="ECO:0007669"/>
    <property type="project" value="UniProtKB-KW"/>
</dbReference>
<dbReference type="Proteomes" id="UP000183658">
    <property type="component" value="Unassembled WGS sequence"/>
</dbReference>
<keyword evidence="1" id="KW-0597">Phosphoprotein</keyword>
<name>A0A1H9FW70_FLAFI</name>
<sequence length="223" mass="25066">MITSNVFLVDDHPMTVDSYRSLISQIKTKATDDNFVTAFSCEQAYNRIIEKHNDQENFDVALVDISLPAYPAKNLLTGIDVAKLIRNYFPACKIILLTMHSEPAIVTTAKHEVNPEGFILKSDIDATSFVTAYQSITLGATFYSDTISKTQNNTIIKKLNFDAIDLQILVLIDKKIKTKDMPNHIDLSLSAIEKRKACIKNTLLKEKSSNKELIVEAKKLRLT</sequence>
<dbReference type="AlphaFoldDB" id="A0A1H9FW70"/>
<dbReference type="PROSITE" id="PS50110">
    <property type="entry name" value="RESPONSE_REGULATORY"/>
    <property type="match status" value="1"/>
</dbReference>
<dbReference type="SUPFAM" id="SSF52172">
    <property type="entry name" value="CheY-like"/>
    <property type="match status" value="1"/>
</dbReference>
<keyword evidence="3" id="KW-0238">DNA-binding</keyword>